<dbReference type="EMBL" id="JBBHJY010000009">
    <property type="protein sequence ID" value="MEJ6011501.1"/>
    <property type="molecule type" value="Genomic_DNA"/>
</dbReference>
<evidence type="ECO:0000313" key="3">
    <source>
        <dbReference type="Proteomes" id="UP001379235"/>
    </source>
</evidence>
<keyword evidence="1" id="KW-0472">Membrane</keyword>
<keyword evidence="3" id="KW-1185">Reference proteome</keyword>
<keyword evidence="1" id="KW-0812">Transmembrane</keyword>
<keyword evidence="1" id="KW-1133">Transmembrane helix</keyword>
<accession>A0ABU8SC16</accession>
<proteinExistence type="predicted"/>
<evidence type="ECO:0000256" key="1">
    <source>
        <dbReference type="SAM" id="Phobius"/>
    </source>
</evidence>
<name>A0ABU8SC16_9SPHN</name>
<protein>
    <submittedName>
        <fullName evidence="2">Uncharacterized protein</fullName>
    </submittedName>
</protein>
<feature type="transmembrane region" description="Helical" evidence="1">
    <location>
        <begin position="101"/>
        <end position="126"/>
    </location>
</feature>
<gene>
    <name evidence="2" type="ORF">WG900_16425</name>
</gene>
<evidence type="ECO:0000313" key="2">
    <source>
        <dbReference type="EMBL" id="MEJ6011501.1"/>
    </source>
</evidence>
<dbReference type="RefSeq" id="WP_339968818.1">
    <property type="nucleotide sequence ID" value="NZ_JBBHJY010000009.1"/>
</dbReference>
<feature type="transmembrane region" description="Helical" evidence="1">
    <location>
        <begin position="184"/>
        <end position="217"/>
    </location>
</feature>
<feature type="transmembrane region" description="Helical" evidence="1">
    <location>
        <begin position="71"/>
        <end position="89"/>
    </location>
</feature>
<sequence length="349" mass="37993">MAKVCPACMQVYPLTLAFCASDGAALVDPRNVNGSWARVAGTDPSATDEPPPILTGDFAEKVKQLWARHTLLASLTICALLAAILGGFTRGGGLMLIATGLGIPLLVSWPIALASSAKALSIVGWVDKWYFRLHDFFDGSNSRIMRWVMYPVVWAGGRWAVFASRRGDRFVAGSLRMFGYTLSAMMLAMLAIITVYIVIGLIVIAVGLWIVGQVLDVDSGPSPMRRMPMVGRRGQNIYQGGGGWLDPDKQIGRVDKDGNIYENDGSWFSVDKQVGKIGKNGEIYETDGGWFTPDKQVGKVGKNGEIYETDGGWFTPDKQVGRIGDEGEIYETDGGWFTPDKRVGKAKRD</sequence>
<reference evidence="2 3" key="1">
    <citation type="submission" date="2024-03" db="EMBL/GenBank/DDBJ databases">
        <authorList>
            <person name="Jo J.-H."/>
        </authorList>
    </citation>
    <scope>NUCLEOTIDE SEQUENCE [LARGE SCALE GENOMIC DNA]</scope>
    <source>
        <strain evidence="2 3">AS3R-12</strain>
    </source>
</reference>
<dbReference type="Proteomes" id="UP001379235">
    <property type="component" value="Unassembled WGS sequence"/>
</dbReference>
<organism evidence="2 3">
    <name type="scientific">Novosphingobium aquae</name>
    <dbReference type="NCBI Taxonomy" id="3133435"/>
    <lineage>
        <taxon>Bacteria</taxon>
        <taxon>Pseudomonadati</taxon>
        <taxon>Pseudomonadota</taxon>
        <taxon>Alphaproteobacteria</taxon>
        <taxon>Sphingomonadales</taxon>
        <taxon>Sphingomonadaceae</taxon>
        <taxon>Novosphingobium</taxon>
    </lineage>
</organism>
<comment type="caution">
    <text evidence="2">The sequence shown here is derived from an EMBL/GenBank/DDBJ whole genome shotgun (WGS) entry which is preliminary data.</text>
</comment>